<sequence length="709" mass="78801">MNRCSASGSHNDSRSASPLARISADSDDTQSLTSELSRVSMSISESSEKSIAALAKTGRRDSGRAPFDGKETAQGNPTPGSSNAIRGGRLVKQRPAEGNASLSTHAAIETPKWKRSNADRSATSLPPPSRNVALPKGHHSAQSRPGWEERTARKPEQQRYETRSRTSATNEYDTRLPGSRKPTSNFPFRDGPERKSESLMNEHKSSPGMSQARSTEGLYLRDADNGVVVPSTSAYRSATSNEFKPISQPSKLPLHLQHPFRLLPSGTTFDIIQALESEQVTERHPTPEYFELASKSPNVYHGNDLDLNPVESRKLVILDLNGAMLVRSQRSNNSAANTKRRVYPRPFLDAFLNYIFAPAPPETAKSSCYEPDIQDMRPYEAFVWSSAQPVNVDSMIRFAFGKWAKPASPDPQERVESEEWISRIERAENRPGRILGVWTRDEMDLTRQQYGRKSTTYKDLSKVFNHFAKLSATHAEQSRFYRPDPDFTPPTNSTLLIDDSTIKACMQPFNHIPIPEFDLDSLRRGDIVVQDAKHRCEGEAGEIAALNGYDDKTKENARILRMIFGSSASEFYSRHGRSDSHASISTEQPPTLDGILLGVVGILSEVKDVVNLPAWIAAGGLLPDVRHSFTQDTATRGWENLVFVDSKLSAEAENGKPDAGTSGLSNHQVPTLLPSHPNYMHWYQSPLHLLYWVRRGLLALTERGIEVLE</sequence>
<dbReference type="Proteomes" id="UP001227268">
    <property type="component" value="Unassembled WGS sequence"/>
</dbReference>
<evidence type="ECO:0000313" key="2">
    <source>
        <dbReference type="Proteomes" id="UP001227268"/>
    </source>
</evidence>
<comment type="caution">
    <text evidence="1">The sequence shown here is derived from an EMBL/GenBank/DDBJ whole genome shotgun (WGS) entry which is preliminary data.</text>
</comment>
<reference evidence="1" key="1">
    <citation type="submission" date="2023-04" db="EMBL/GenBank/DDBJ databases">
        <title>Draft Genome sequencing of Naganishia species isolated from polar environments using Oxford Nanopore Technology.</title>
        <authorList>
            <person name="Leo P."/>
            <person name="Venkateswaran K."/>
        </authorList>
    </citation>
    <scope>NUCLEOTIDE SEQUENCE</scope>
    <source>
        <strain evidence="1">MNA-CCFEE 5423</strain>
    </source>
</reference>
<organism evidence="1 2">
    <name type="scientific">Naganishia friedmannii</name>
    <dbReference type="NCBI Taxonomy" id="89922"/>
    <lineage>
        <taxon>Eukaryota</taxon>
        <taxon>Fungi</taxon>
        <taxon>Dikarya</taxon>
        <taxon>Basidiomycota</taxon>
        <taxon>Agaricomycotina</taxon>
        <taxon>Tremellomycetes</taxon>
        <taxon>Filobasidiales</taxon>
        <taxon>Filobasidiaceae</taxon>
        <taxon>Naganishia</taxon>
    </lineage>
</organism>
<name>A0ACC2WDA3_9TREE</name>
<dbReference type="EMBL" id="JASBWT010000001">
    <property type="protein sequence ID" value="KAJ9109325.1"/>
    <property type="molecule type" value="Genomic_DNA"/>
</dbReference>
<evidence type="ECO:0000313" key="1">
    <source>
        <dbReference type="EMBL" id="KAJ9109325.1"/>
    </source>
</evidence>
<gene>
    <name evidence="1" type="ORF">QFC21_000654</name>
</gene>
<protein>
    <submittedName>
        <fullName evidence="1">Uncharacterized protein</fullName>
    </submittedName>
</protein>
<accession>A0ACC2WDA3</accession>
<keyword evidence="2" id="KW-1185">Reference proteome</keyword>
<proteinExistence type="predicted"/>